<dbReference type="PANTHER" id="PTHR43133">
    <property type="entry name" value="RNA POLYMERASE ECF-TYPE SIGMA FACTO"/>
    <property type="match status" value="1"/>
</dbReference>
<accession>A0ABV4GF78</accession>
<keyword evidence="8" id="KW-1185">Reference proteome</keyword>
<dbReference type="Proteomes" id="UP001565474">
    <property type="component" value="Unassembled WGS sequence"/>
</dbReference>
<dbReference type="SUPFAM" id="SSF88946">
    <property type="entry name" value="Sigma2 domain of RNA polymerase sigma factors"/>
    <property type="match status" value="1"/>
</dbReference>
<comment type="caution">
    <text evidence="7">The sequence shown here is derived from an EMBL/GenBank/DDBJ whole genome shotgun (WGS) entry which is preliminary data.</text>
</comment>
<dbReference type="PANTHER" id="PTHR43133:SF62">
    <property type="entry name" value="RNA POLYMERASE SIGMA FACTOR SIGZ"/>
    <property type="match status" value="1"/>
</dbReference>
<comment type="similarity">
    <text evidence="1">Belongs to the sigma-70 factor family. ECF subfamily.</text>
</comment>
<feature type="domain" description="RNA polymerase sigma factor 70 region 4 type 2" evidence="6">
    <location>
        <begin position="152"/>
        <end position="198"/>
    </location>
</feature>
<dbReference type="InterPro" id="IPR036388">
    <property type="entry name" value="WH-like_DNA-bd_sf"/>
</dbReference>
<name>A0ABV4GF78_9BRAD</name>
<evidence type="ECO:0000259" key="5">
    <source>
        <dbReference type="Pfam" id="PF04542"/>
    </source>
</evidence>
<dbReference type="NCBIfam" id="TIGR02937">
    <property type="entry name" value="sigma70-ECF"/>
    <property type="match status" value="1"/>
</dbReference>
<keyword evidence="2" id="KW-0805">Transcription regulation</keyword>
<organism evidence="7 8">
    <name type="scientific">Bradyrhizobium yuanmingense</name>
    <dbReference type="NCBI Taxonomy" id="108015"/>
    <lineage>
        <taxon>Bacteria</taxon>
        <taxon>Pseudomonadati</taxon>
        <taxon>Pseudomonadota</taxon>
        <taxon>Alphaproteobacteria</taxon>
        <taxon>Hyphomicrobiales</taxon>
        <taxon>Nitrobacteraceae</taxon>
        <taxon>Bradyrhizobium</taxon>
    </lineage>
</organism>
<dbReference type="Pfam" id="PF04542">
    <property type="entry name" value="Sigma70_r2"/>
    <property type="match status" value="1"/>
</dbReference>
<protein>
    <submittedName>
        <fullName evidence="7">RNA polymerase sigma-70 factor (ECF subfamily)</fullName>
    </submittedName>
</protein>
<keyword evidence="3" id="KW-0731">Sigma factor</keyword>
<dbReference type="InterPro" id="IPR013249">
    <property type="entry name" value="RNA_pol_sigma70_r4_t2"/>
</dbReference>
<dbReference type="EMBL" id="JBGBZN010000002">
    <property type="protein sequence ID" value="MEY9470336.1"/>
    <property type="molecule type" value="Genomic_DNA"/>
</dbReference>
<keyword evidence="4" id="KW-0804">Transcription</keyword>
<dbReference type="Gene3D" id="1.10.10.10">
    <property type="entry name" value="Winged helix-like DNA-binding domain superfamily/Winged helix DNA-binding domain"/>
    <property type="match status" value="1"/>
</dbReference>
<evidence type="ECO:0000256" key="3">
    <source>
        <dbReference type="ARBA" id="ARBA00023082"/>
    </source>
</evidence>
<reference evidence="7 8" key="1">
    <citation type="submission" date="2024-07" db="EMBL/GenBank/DDBJ databases">
        <title>Genomic Encyclopedia of Type Strains, Phase V (KMG-V): Genome sequencing to study the core and pangenomes of soil and plant-associated prokaryotes.</title>
        <authorList>
            <person name="Whitman W."/>
        </authorList>
    </citation>
    <scope>NUCLEOTIDE SEQUENCE [LARGE SCALE GENOMIC DNA]</scope>
    <source>
        <strain evidence="7 8">USDA 222</strain>
    </source>
</reference>
<proteinExistence type="inferred from homology"/>
<evidence type="ECO:0000256" key="2">
    <source>
        <dbReference type="ARBA" id="ARBA00023015"/>
    </source>
</evidence>
<dbReference type="InterPro" id="IPR013325">
    <property type="entry name" value="RNA_pol_sigma_r2"/>
</dbReference>
<evidence type="ECO:0000313" key="8">
    <source>
        <dbReference type="Proteomes" id="UP001565474"/>
    </source>
</evidence>
<evidence type="ECO:0000313" key="7">
    <source>
        <dbReference type="EMBL" id="MEY9470336.1"/>
    </source>
</evidence>
<dbReference type="Gene3D" id="1.10.1740.10">
    <property type="match status" value="1"/>
</dbReference>
<evidence type="ECO:0000256" key="1">
    <source>
        <dbReference type="ARBA" id="ARBA00010641"/>
    </source>
</evidence>
<dbReference type="RefSeq" id="WP_338107426.1">
    <property type="nucleotide sequence ID" value="NZ_JBGBYD010000002.1"/>
</dbReference>
<dbReference type="InterPro" id="IPR014284">
    <property type="entry name" value="RNA_pol_sigma-70_dom"/>
</dbReference>
<sequence>MIRACTRSVQKETQGRQDMACSSLANQVRSERLPELLARVSSGEVRAFAELHALTRARLRRIVLAVGAAPDDADDILQESFLKIWRNAARYDSRRAPALAWMSAIVRNTAIDHLRIRRQPTYELDEALLFASASTASPAEDFDYASAEPIARAVLARLPEDRRRLVALAYLKGESRESLSRRFGVPVGTVKTWLHRTIAAVRKDCLAASAAA</sequence>
<dbReference type="InterPro" id="IPR039425">
    <property type="entry name" value="RNA_pol_sigma-70-like"/>
</dbReference>
<evidence type="ECO:0000256" key="4">
    <source>
        <dbReference type="ARBA" id="ARBA00023163"/>
    </source>
</evidence>
<evidence type="ECO:0000259" key="6">
    <source>
        <dbReference type="Pfam" id="PF08281"/>
    </source>
</evidence>
<gene>
    <name evidence="7" type="ORF">ABH992_002735</name>
</gene>
<feature type="domain" description="RNA polymerase sigma-70 region 2" evidence="5">
    <location>
        <begin position="56"/>
        <end position="117"/>
    </location>
</feature>
<dbReference type="Pfam" id="PF08281">
    <property type="entry name" value="Sigma70_r4_2"/>
    <property type="match status" value="1"/>
</dbReference>
<dbReference type="InterPro" id="IPR007627">
    <property type="entry name" value="RNA_pol_sigma70_r2"/>
</dbReference>
<dbReference type="InterPro" id="IPR013324">
    <property type="entry name" value="RNA_pol_sigma_r3/r4-like"/>
</dbReference>
<dbReference type="SUPFAM" id="SSF88659">
    <property type="entry name" value="Sigma3 and sigma4 domains of RNA polymerase sigma factors"/>
    <property type="match status" value="1"/>
</dbReference>